<evidence type="ECO:0000256" key="4">
    <source>
        <dbReference type="ARBA" id="ARBA00022989"/>
    </source>
</evidence>
<evidence type="ECO:0000256" key="3">
    <source>
        <dbReference type="ARBA" id="ARBA00022692"/>
    </source>
</evidence>
<evidence type="ECO:0000313" key="8">
    <source>
        <dbReference type="Proteomes" id="UP000460221"/>
    </source>
</evidence>
<reference evidence="7 8" key="1">
    <citation type="submission" date="2019-11" db="EMBL/GenBank/DDBJ databases">
        <authorList>
            <person name="Jiang L.-Q."/>
        </authorList>
    </citation>
    <scope>NUCLEOTIDE SEQUENCE [LARGE SCALE GENOMIC DNA]</scope>
    <source>
        <strain evidence="7 8">YIM 132087</strain>
    </source>
</reference>
<keyword evidence="4 6" id="KW-1133">Transmembrane helix</keyword>
<proteinExistence type="inferred from homology"/>
<comment type="subcellular location">
    <subcellularLocation>
        <location evidence="1">Membrane</location>
        <topology evidence="1">Multi-pass membrane protein</topology>
    </subcellularLocation>
</comment>
<keyword evidence="8" id="KW-1185">Reference proteome</keyword>
<name>A0A7K1FMU6_9ACTN</name>
<evidence type="ECO:0000313" key="7">
    <source>
        <dbReference type="EMBL" id="MTD15492.1"/>
    </source>
</evidence>
<feature type="transmembrane region" description="Helical" evidence="6">
    <location>
        <begin position="143"/>
        <end position="165"/>
    </location>
</feature>
<feature type="transmembrane region" description="Helical" evidence="6">
    <location>
        <begin position="47"/>
        <end position="70"/>
    </location>
</feature>
<dbReference type="GO" id="GO:0005886">
    <property type="term" value="C:plasma membrane"/>
    <property type="evidence" value="ECO:0007669"/>
    <property type="project" value="TreeGrafter"/>
</dbReference>
<evidence type="ECO:0000256" key="5">
    <source>
        <dbReference type="ARBA" id="ARBA00023136"/>
    </source>
</evidence>
<dbReference type="PANTHER" id="PTHR31123:SF1">
    <property type="entry name" value="ACCUMULATION OF DYADS PROTEIN 2-RELATED"/>
    <property type="match status" value="1"/>
</dbReference>
<comment type="caution">
    <text evidence="7">The sequence shown here is derived from an EMBL/GenBank/DDBJ whole genome shotgun (WGS) entry which is preliminary data.</text>
</comment>
<dbReference type="InterPro" id="IPR000791">
    <property type="entry name" value="Gpr1/Fun34/SatP-like"/>
</dbReference>
<feature type="transmembrane region" description="Helical" evidence="6">
    <location>
        <begin position="117"/>
        <end position="136"/>
    </location>
</feature>
<dbReference type="RefSeq" id="WP_154769487.1">
    <property type="nucleotide sequence ID" value="NZ_WLYK01000006.1"/>
</dbReference>
<keyword evidence="5 6" id="KW-0472">Membrane</keyword>
<dbReference type="Proteomes" id="UP000460221">
    <property type="component" value="Unassembled WGS sequence"/>
</dbReference>
<comment type="similarity">
    <text evidence="2">Belongs to the acetate uptake transporter (AceTr) (TC 2.A.96) family.</text>
</comment>
<sequence length="204" mass="21090">MTDTLPAPATTAAAAPAAPPTWGDPLPLGLASFGISALVLGAVNAGWVAAAATPGVLALAFALGFLTEIVAGVIHFRRGEQFAGVVFTTYAGFWLSFGLLVSVFLPQVPDAAAANDILAWFLLAWTVFTTYMLLAATRTTRTITLIFALLTATFWILTIATFAGNAGLAQFSGYVLVLDAVVALFLSASAIVNGTWGRTVIPAP</sequence>
<dbReference type="AlphaFoldDB" id="A0A7K1FMU6"/>
<protein>
    <submittedName>
        <fullName evidence="7">Uncharacterized protein</fullName>
    </submittedName>
</protein>
<evidence type="ECO:0000256" key="6">
    <source>
        <dbReference type="SAM" id="Phobius"/>
    </source>
</evidence>
<organism evidence="7 8">
    <name type="scientific">Nakamurella alba</name>
    <dbReference type="NCBI Taxonomy" id="2665158"/>
    <lineage>
        <taxon>Bacteria</taxon>
        <taxon>Bacillati</taxon>
        <taxon>Actinomycetota</taxon>
        <taxon>Actinomycetes</taxon>
        <taxon>Nakamurellales</taxon>
        <taxon>Nakamurellaceae</taxon>
        <taxon>Nakamurella</taxon>
    </lineage>
</organism>
<feature type="transmembrane region" description="Helical" evidence="6">
    <location>
        <begin position="82"/>
        <end position="105"/>
    </location>
</feature>
<dbReference type="EMBL" id="WLYK01000006">
    <property type="protein sequence ID" value="MTD15492.1"/>
    <property type="molecule type" value="Genomic_DNA"/>
</dbReference>
<dbReference type="Pfam" id="PF01184">
    <property type="entry name" value="Gpr1_Fun34_YaaH"/>
    <property type="match status" value="1"/>
</dbReference>
<dbReference type="NCBIfam" id="NF038013">
    <property type="entry name" value="AceTr_1"/>
    <property type="match status" value="1"/>
</dbReference>
<evidence type="ECO:0000256" key="2">
    <source>
        <dbReference type="ARBA" id="ARBA00005587"/>
    </source>
</evidence>
<accession>A0A7K1FMU6</accession>
<dbReference type="InterPro" id="IPR051633">
    <property type="entry name" value="AceTr"/>
</dbReference>
<dbReference type="GO" id="GO:0015123">
    <property type="term" value="F:acetate transmembrane transporter activity"/>
    <property type="evidence" value="ECO:0007669"/>
    <property type="project" value="TreeGrafter"/>
</dbReference>
<keyword evidence="3 6" id="KW-0812">Transmembrane</keyword>
<dbReference type="PANTHER" id="PTHR31123">
    <property type="entry name" value="ACCUMULATION OF DYADS PROTEIN 2-RELATED"/>
    <property type="match status" value="1"/>
</dbReference>
<feature type="transmembrane region" description="Helical" evidence="6">
    <location>
        <begin position="171"/>
        <end position="192"/>
    </location>
</feature>
<evidence type="ECO:0000256" key="1">
    <source>
        <dbReference type="ARBA" id="ARBA00004141"/>
    </source>
</evidence>
<gene>
    <name evidence="7" type="ORF">GIS00_16270</name>
</gene>